<keyword evidence="1" id="KW-0732">Signal</keyword>
<name>R9GPJ0_9SPHI</name>
<dbReference type="InterPro" id="IPR025232">
    <property type="entry name" value="DUF4174"/>
</dbReference>
<keyword evidence="4" id="KW-1185">Reference proteome</keyword>
<dbReference type="AlphaFoldDB" id="R9GPJ0"/>
<gene>
    <name evidence="3" type="ORF">ADIARSV_3087</name>
</gene>
<dbReference type="Proteomes" id="UP000014174">
    <property type="component" value="Unassembled WGS sequence"/>
</dbReference>
<reference evidence="3 4" key="1">
    <citation type="journal article" date="2013" name="Genome Announc.">
        <title>Draft Genome Sequence of Arcticibacter svalbardensis Strain MN12-7T, a Member of the Family Sphingobacteriaceae Isolated from an Arctic Soil Sample.</title>
        <authorList>
            <person name="Shivaji S."/>
            <person name="Ara S."/>
            <person name="Prasad S."/>
            <person name="Manasa B.P."/>
            <person name="Begum Z."/>
            <person name="Singh A."/>
            <person name="Kumar Pinnaka A."/>
        </authorList>
    </citation>
    <scope>NUCLEOTIDE SEQUENCE [LARGE SCALE GENOMIC DNA]</scope>
    <source>
        <strain evidence="3 4">MN12-7</strain>
    </source>
</reference>
<dbReference type="Pfam" id="PF13778">
    <property type="entry name" value="DUF4174"/>
    <property type="match status" value="1"/>
</dbReference>
<accession>R9GPJ0</accession>
<evidence type="ECO:0000313" key="4">
    <source>
        <dbReference type="Proteomes" id="UP000014174"/>
    </source>
</evidence>
<evidence type="ECO:0000259" key="2">
    <source>
        <dbReference type="Pfam" id="PF13778"/>
    </source>
</evidence>
<comment type="caution">
    <text evidence="3">The sequence shown here is derived from an EMBL/GenBank/DDBJ whole genome shotgun (WGS) entry which is preliminary data.</text>
</comment>
<sequence>MEIYAKDKTDKYYKEQIRLLAADPKGMKERDLIVKEHFGGEYFKITLTGKDGGEKYASKSILTLEKLYNLIDAMPMRRYEKSKE</sequence>
<evidence type="ECO:0000313" key="3">
    <source>
        <dbReference type="EMBL" id="EOR93747.1"/>
    </source>
</evidence>
<evidence type="ECO:0000256" key="1">
    <source>
        <dbReference type="ARBA" id="ARBA00022729"/>
    </source>
</evidence>
<feature type="domain" description="DUF4174" evidence="2">
    <location>
        <begin position="39"/>
        <end position="80"/>
    </location>
</feature>
<dbReference type="EMBL" id="AQPN01000105">
    <property type="protein sequence ID" value="EOR93747.1"/>
    <property type="molecule type" value="Genomic_DNA"/>
</dbReference>
<organism evidence="3 4">
    <name type="scientific">Arcticibacter svalbardensis MN12-7</name>
    <dbReference type="NCBI Taxonomy" id="1150600"/>
    <lineage>
        <taxon>Bacteria</taxon>
        <taxon>Pseudomonadati</taxon>
        <taxon>Bacteroidota</taxon>
        <taxon>Sphingobacteriia</taxon>
        <taxon>Sphingobacteriales</taxon>
        <taxon>Sphingobacteriaceae</taxon>
        <taxon>Arcticibacter</taxon>
    </lineage>
</organism>
<protein>
    <recommendedName>
        <fullName evidence="2">DUF4174 domain-containing protein</fullName>
    </recommendedName>
</protein>
<proteinExistence type="predicted"/>